<keyword evidence="2" id="KW-1185">Reference proteome</keyword>
<dbReference type="GO" id="GO:0003824">
    <property type="term" value="F:catalytic activity"/>
    <property type="evidence" value="ECO:0007669"/>
    <property type="project" value="UniProtKB-ARBA"/>
</dbReference>
<dbReference type="Pfam" id="PF05014">
    <property type="entry name" value="Nuc_deoxyrib_tr"/>
    <property type="match status" value="1"/>
</dbReference>
<dbReference type="Gene3D" id="3.40.50.450">
    <property type="match status" value="1"/>
</dbReference>
<dbReference type="SUPFAM" id="SSF52309">
    <property type="entry name" value="N-(deoxy)ribosyltransferase-like"/>
    <property type="match status" value="1"/>
</dbReference>
<dbReference type="AlphaFoldDB" id="A0A418ME91"/>
<dbReference type="Proteomes" id="UP000283523">
    <property type="component" value="Unassembled WGS sequence"/>
</dbReference>
<name>A0A418ME91_9BACT</name>
<dbReference type="InterPro" id="IPR029056">
    <property type="entry name" value="Ribokinase-like"/>
</dbReference>
<gene>
    <name evidence="1" type="ORF">DYU11_07310</name>
</gene>
<dbReference type="SUPFAM" id="SSF53613">
    <property type="entry name" value="Ribokinase-like"/>
    <property type="match status" value="1"/>
</dbReference>
<sequence>MYGRGIKFPRISNKRCIQPDFKNYCRYSSRLALMKENICLVGEIIVDLTLKPEKKLRLGGILHAARALWAVDAQYDLLYFAPAYLHNQIKKFASLHGASNVICIGEVEGAPNIILIEEAKEVGNQGYELILEDEYDVRYNLFELKKYLQRGLCSDIVIFSGQFNFEKIVKELEGYDARFHADIANAFKNISPLKKCNVRFETLFISTSSNLFLSFFNSDVEALNNYLLSNHCNNLLFKQNRGGAVLFEGDGQENFIGAQIRKISHSVGVGDCFDVIYVNAKRNLNSTEALSYASWIAADYATTSFPDDFKALTKKTLLLDKNFILENKGIYLPWSLRTSINIYIAGADFDFKDTAFINALYECLKYHNFSPRRPVQENGQMEADASLSRRQELYENDLKILKECQIVIAVLTDNDPGTLVEIGIASAWQIPILLFDPYNMAKNCMLTQSCNFITNSMDDLIDEVFRLSIRL</sequence>
<dbReference type="InterPro" id="IPR007710">
    <property type="entry name" value="Nucleoside_deoxyribTrfase"/>
</dbReference>
<comment type="caution">
    <text evidence="1">The sequence shown here is derived from an EMBL/GenBank/DDBJ whole genome shotgun (WGS) entry which is preliminary data.</text>
</comment>
<evidence type="ECO:0000313" key="2">
    <source>
        <dbReference type="Proteomes" id="UP000283523"/>
    </source>
</evidence>
<proteinExistence type="predicted"/>
<organism evidence="1 2">
    <name type="scientific">Fibrisoma montanum</name>
    <dbReference type="NCBI Taxonomy" id="2305895"/>
    <lineage>
        <taxon>Bacteria</taxon>
        <taxon>Pseudomonadati</taxon>
        <taxon>Bacteroidota</taxon>
        <taxon>Cytophagia</taxon>
        <taxon>Cytophagales</taxon>
        <taxon>Spirosomataceae</taxon>
        <taxon>Fibrisoma</taxon>
    </lineage>
</organism>
<evidence type="ECO:0000313" key="1">
    <source>
        <dbReference type="EMBL" id="RIV25118.1"/>
    </source>
</evidence>
<reference evidence="1 2" key="1">
    <citation type="submission" date="2018-08" db="EMBL/GenBank/DDBJ databases">
        <title>Fibrisoma montanum sp. nov., isolated from Danxia mountain soil.</title>
        <authorList>
            <person name="Huang Y."/>
        </authorList>
    </citation>
    <scope>NUCLEOTIDE SEQUENCE [LARGE SCALE GENOMIC DNA]</scope>
    <source>
        <strain evidence="1 2">HYT19</strain>
    </source>
</reference>
<protein>
    <recommendedName>
        <fullName evidence="3">Nucleoside 2-deoxyribosyltransferase</fullName>
    </recommendedName>
</protein>
<dbReference type="Gene3D" id="3.40.1190.20">
    <property type="match status" value="1"/>
</dbReference>
<accession>A0A418ME91</accession>
<dbReference type="EMBL" id="QXED01000002">
    <property type="protein sequence ID" value="RIV25118.1"/>
    <property type="molecule type" value="Genomic_DNA"/>
</dbReference>
<evidence type="ECO:0008006" key="3">
    <source>
        <dbReference type="Google" id="ProtNLM"/>
    </source>
</evidence>